<dbReference type="RefSeq" id="WP_204820761.1">
    <property type="nucleotide sequence ID" value="NZ_JANHOF010000020.1"/>
</dbReference>
<evidence type="ECO:0000313" key="1">
    <source>
        <dbReference type="EMBL" id="MFC0390065.1"/>
    </source>
</evidence>
<name>A0ABV6J2G3_9BACL</name>
<reference evidence="1 2" key="1">
    <citation type="submission" date="2024-09" db="EMBL/GenBank/DDBJ databases">
        <authorList>
            <person name="Sun Q."/>
            <person name="Mori K."/>
        </authorList>
    </citation>
    <scope>NUCLEOTIDE SEQUENCE [LARGE SCALE GENOMIC DNA]</scope>
    <source>
        <strain evidence="1 2">CCM 4839</strain>
    </source>
</reference>
<evidence type="ECO:0008006" key="3">
    <source>
        <dbReference type="Google" id="ProtNLM"/>
    </source>
</evidence>
<accession>A0ABV6J2G3</accession>
<dbReference type="Proteomes" id="UP001589818">
    <property type="component" value="Unassembled WGS sequence"/>
</dbReference>
<evidence type="ECO:0000313" key="2">
    <source>
        <dbReference type="Proteomes" id="UP001589818"/>
    </source>
</evidence>
<proteinExistence type="predicted"/>
<dbReference type="EMBL" id="JBHLVF010000006">
    <property type="protein sequence ID" value="MFC0390065.1"/>
    <property type="molecule type" value="Genomic_DNA"/>
</dbReference>
<protein>
    <recommendedName>
        <fullName evidence="3">Copper amine oxidase-like N-terminal domain-containing protein</fullName>
    </recommendedName>
</protein>
<sequence>MRRIIITLLLCTALLVAGLLPLNLSYAKSPISELPLVEGDAAVFYLVPHELTAALNKPSLTLDSKSLKAAPLLKRNGHLYFPFKWLETAHLATVKWDAKTGSARAQLNPDNPAYFTSFHLIPNRSKMYYREPDGSLGVLDETIPTTFAKDGLLYAPITLLSKMGVHYSFSKGVMHWVWNDKAIKVMHPTYTTQGDTITFSALAQKEYGHVYLLQSMGIGGMTSVIGGGISSITGTEKMIGGPILVNGKEFRRMEYTVDLRPGVNPIQIYSNVSRPAGIIIHRQVPDPSSVPILYNHPENERSIHFTKPTQGYLRIQSGEPIVIAGTVTDKYIQSDVVSFQMSMFQNDDYYKIGERTVVSLDQDNGFSGSVIIDKPGTYLVNIMSPSVFVGGMSSPYGSVKWAEIAVEVLPKDEKS</sequence>
<keyword evidence="2" id="KW-1185">Reference proteome</keyword>
<organism evidence="1 2">
    <name type="scientific">Paenibacillus mendelii</name>
    <dbReference type="NCBI Taxonomy" id="206163"/>
    <lineage>
        <taxon>Bacteria</taxon>
        <taxon>Bacillati</taxon>
        <taxon>Bacillota</taxon>
        <taxon>Bacilli</taxon>
        <taxon>Bacillales</taxon>
        <taxon>Paenibacillaceae</taxon>
        <taxon>Paenibacillus</taxon>
    </lineage>
</organism>
<gene>
    <name evidence="1" type="ORF">ACFFJ8_01620</name>
</gene>
<comment type="caution">
    <text evidence="1">The sequence shown here is derived from an EMBL/GenBank/DDBJ whole genome shotgun (WGS) entry which is preliminary data.</text>
</comment>